<proteinExistence type="predicted"/>
<dbReference type="EC" id="3.1.3.16" evidence="2"/>
<feature type="domain" description="FCP1 homology" evidence="8">
    <location>
        <begin position="3"/>
        <end position="164"/>
    </location>
</feature>
<evidence type="ECO:0000313" key="9">
    <source>
        <dbReference type="EMBL" id="MCL7028152.1"/>
    </source>
</evidence>
<accession>A0AA41S159</accession>
<dbReference type="InterPro" id="IPR036412">
    <property type="entry name" value="HAD-like_sf"/>
</dbReference>
<dbReference type="CDD" id="cd07521">
    <property type="entry name" value="HAD_FCP1-like"/>
    <property type="match status" value="1"/>
</dbReference>
<dbReference type="PANTHER" id="PTHR23081:SF36">
    <property type="entry name" value="RNA POLYMERASE II SUBUNIT A C-TERMINAL DOMAIN PHOSPHATASE"/>
    <property type="match status" value="1"/>
</dbReference>
<dbReference type="InterPro" id="IPR023214">
    <property type="entry name" value="HAD_sf"/>
</dbReference>
<dbReference type="Proteomes" id="UP001177140">
    <property type="component" value="Unassembled WGS sequence"/>
</dbReference>
<dbReference type="PANTHER" id="PTHR23081">
    <property type="entry name" value="RNA POLYMERASE II CTD PHOSPHATASE"/>
    <property type="match status" value="1"/>
</dbReference>
<comment type="catalytic activity">
    <reaction evidence="5">
        <text>O-phospho-L-seryl-[protein] + H2O = L-seryl-[protein] + phosphate</text>
        <dbReference type="Rhea" id="RHEA:20629"/>
        <dbReference type="Rhea" id="RHEA-COMP:9863"/>
        <dbReference type="Rhea" id="RHEA-COMP:11604"/>
        <dbReference type="ChEBI" id="CHEBI:15377"/>
        <dbReference type="ChEBI" id="CHEBI:29999"/>
        <dbReference type="ChEBI" id="CHEBI:43474"/>
        <dbReference type="ChEBI" id="CHEBI:83421"/>
        <dbReference type="EC" id="3.1.3.16"/>
    </reaction>
</comment>
<evidence type="ECO:0000256" key="6">
    <source>
        <dbReference type="ARBA" id="ARBA00048336"/>
    </source>
</evidence>
<evidence type="ECO:0000256" key="4">
    <source>
        <dbReference type="ARBA" id="ARBA00023242"/>
    </source>
</evidence>
<comment type="caution">
    <text evidence="9">The sequence shown here is derived from an EMBL/GenBank/DDBJ whole genome shotgun (WGS) entry which is preliminary data.</text>
</comment>
<gene>
    <name evidence="9" type="ORF">MKW94_003873</name>
</gene>
<evidence type="ECO:0000256" key="2">
    <source>
        <dbReference type="ARBA" id="ARBA00013081"/>
    </source>
</evidence>
<dbReference type="InterPro" id="IPR004274">
    <property type="entry name" value="FCP1_dom"/>
</dbReference>
<feature type="compositionally biased region" description="Polar residues" evidence="7">
    <location>
        <begin position="7"/>
        <end position="21"/>
    </location>
</feature>
<name>A0AA41S159_PAPNU</name>
<dbReference type="SMART" id="SM00577">
    <property type="entry name" value="CPDc"/>
    <property type="match status" value="1"/>
</dbReference>
<evidence type="ECO:0000256" key="7">
    <source>
        <dbReference type="SAM" id="MobiDB-lite"/>
    </source>
</evidence>
<dbReference type="Pfam" id="PF03031">
    <property type="entry name" value="NIF"/>
    <property type="match status" value="1"/>
</dbReference>
<evidence type="ECO:0000256" key="3">
    <source>
        <dbReference type="ARBA" id="ARBA00022801"/>
    </source>
</evidence>
<keyword evidence="3" id="KW-0378">Hydrolase</keyword>
<evidence type="ECO:0000313" key="10">
    <source>
        <dbReference type="Proteomes" id="UP001177140"/>
    </source>
</evidence>
<sequence length="208" mass="24092">MQEVPTEEQQYLNLRSSSPTENLDGDNLYNLGNKYTKLRPHTREFLQKASGMFELFVYTMGGRDYARDMVKLLDPEGVYFKNNVNVASKDDSTDRKRKNLDVLAGPNERNTIIIDDTDYVWEKNRKNLIQIPKYKYFTDAKLGCKLNKDVDEEDDALMSFLDVLQDVHRTFFELYPVPKDGVALREYAKSVDVTPILESRKSAVNCLK</sequence>
<organism evidence="9 10">
    <name type="scientific">Papaver nudicaule</name>
    <name type="common">Iceland poppy</name>
    <dbReference type="NCBI Taxonomy" id="74823"/>
    <lineage>
        <taxon>Eukaryota</taxon>
        <taxon>Viridiplantae</taxon>
        <taxon>Streptophyta</taxon>
        <taxon>Embryophyta</taxon>
        <taxon>Tracheophyta</taxon>
        <taxon>Spermatophyta</taxon>
        <taxon>Magnoliopsida</taxon>
        <taxon>Ranunculales</taxon>
        <taxon>Papaveraceae</taxon>
        <taxon>Papaveroideae</taxon>
        <taxon>Papaver</taxon>
    </lineage>
</organism>
<dbReference type="Gene3D" id="3.40.50.1000">
    <property type="entry name" value="HAD superfamily/HAD-like"/>
    <property type="match status" value="1"/>
</dbReference>
<evidence type="ECO:0000256" key="5">
    <source>
        <dbReference type="ARBA" id="ARBA00047761"/>
    </source>
</evidence>
<dbReference type="GO" id="GO:0008420">
    <property type="term" value="F:RNA polymerase II CTD heptapeptide repeat phosphatase activity"/>
    <property type="evidence" value="ECO:0007669"/>
    <property type="project" value="InterPro"/>
</dbReference>
<feature type="region of interest" description="Disordered" evidence="7">
    <location>
        <begin position="1"/>
        <end position="24"/>
    </location>
</feature>
<dbReference type="AlphaFoldDB" id="A0AA41S159"/>
<protein>
    <recommendedName>
        <fullName evidence="2">protein-serine/threonine phosphatase</fullName>
        <ecNumber evidence="2">3.1.3.16</ecNumber>
    </recommendedName>
</protein>
<evidence type="ECO:0000256" key="1">
    <source>
        <dbReference type="ARBA" id="ARBA00004123"/>
    </source>
</evidence>
<dbReference type="EMBL" id="JAJJMA010076281">
    <property type="protein sequence ID" value="MCL7028152.1"/>
    <property type="molecule type" value="Genomic_DNA"/>
</dbReference>
<keyword evidence="10" id="KW-1185">Reference proteome</keyword>
<keyword evidence="4" id="KW-0539">Nucleus</keyword>
<dbReference type="SUPFAM" id="SSF56784">
    <property type="entry name" value="HAD-like"/>
    <property type="match status" value="1"/>
</dbReference>
<comment type="subcellular location">
    <subcellularLocation>
        <location evidence="1">Nucleus</location>
    </subcellularLocation>
</comment>
<dbReference type="PROSITE" id="PS50969">
    <property type="entry name" value="FCP1"/>
    <property type="match status" value="1"/>
</dbReference>
<reference evidence="9" key="1">
    <citation type="submission" date="2022-03" db="EMBL/GenBank/DDBJ databases">
        <title>A functionally conserved STORR gene fusion in Papaver species that diverged 16.8 million years ago.</title>
        <authorList>
            <person name="Catania T."/>
        </authorList>
    </citation>
    <scope>NUCLEOTIDE SEQUENCE</scope>
    <source>
        <strain evidence="9">S-191538</strain>
    </source>
</reference>
<dbReference type="GO" id="GO:0005634">
    <property type="term" value="C:nucleus"/>
    <property type="evidence" value="ECO:0007669"/>
    <property type="project" value="UniProtKB-SubCell"/>
</dbReference>
<evidence type="ECO:0000259" key="8">
    <source>
        <dbReference type="PROSITE" id="PS50969"/>
    </source>
</evidence>
<dbReference type="InterPro" id="IPR039189">
    <property type="entry name" value="Fcp1"/>
</dbReference>
<comment type="catalytic activity">
    <reaction evidence="6">
        <text>O-phospho-L-threonyl-[protein] + H2O = L-threonyl-[protein] + phosphate</text>
        <dbReference type="Rhea" id="RHEA:47004"/>
        <dbReference type="Rhea" id="RHEA-COMP:11060"/>
        <dbReference type="Rhea" id="RHEA-COMP:11605"/>
        <dbReference type="ChEBI" id="CHEBI:15377"/>
        <dbReference type="ChEBI" id="CHEBI:30013"/>
        <dbReference type="ChEBI" id="CHEBI:43474"/>
        <dbReference type="ChEBI" id="CHEBI:61977"/>
        <dbReference type="EC" id="3.1.3.16"/>
    </reaction>
</comment>